<dbReference type="EMBL" id="CP043046">
    <property type="protein sequence ID" value="QEI08405.1"/>
    <property type="molecule type" value="Genomic_DNA"/>
</dbReference>
<evidence type="ECO:0000256" key="3">
    <source>
        <dbReference type="ARBA" id="ARBA00012929"/>
    </source>
</evidence>
<comment type="cofactor">
    <cofactor evidence="6">
        <name>Mg(2+)</name>
        <dbReference type="ChEBI" id="CHEBI:18420"/>
    </cofactor>
    <text evidence="6">Binds 1 Mg(2+) ion per monomer.</text>
</comment>
<dbReference type="UniPathway" id="UPA00124"/>
<dbReference type="CDD" id="cd05254">
    <property type="entry name" value="dTDP_HR_like_SDR_e"/>
    <property type="match status" value="1"/>
</dbReference>
<dbReference type="InterPro" id="IPR036291">
    <property type="entry name" value="NAD(P)-bd_dom_sf"/>
</dbReference>
<comment type="catalytic activity">
    <reaction evidence="5 6">
        <text>dTDP-beta-L-rhamnose + NADP(+) = dTDP-4-dehydro-beta-L-rhamnose + NADPH + H(+)</text>
        <dbReference type="Rhea" id="RHEA:21796"/>
        <dbReference type="ChEBI" id="CHEBI:15378"/>
        <dbReference type="ChEBI" id="CHEBI:57510"/>
        <dbReference type="ChEBI" id="CHEBI:57783"/>
        <dbReference type="ChEBI" id="CHEBI:58349"/>
        <dbReference type="ChEBI" id="CHEBI:62830"/>
        <dbReference type="EC" id="1.1.1.133"/>
    </reaction>
</comment>
<dbReference type="Proteomes" id="UP000325161">
    <property type="component" value="Chromosome"/>
</dbReference>
<dbReference type="GO" id="GO:0005829">
    <property type="term" value="C:cytosol"/>
    <property type="evidence" value="ECO:0007669"/>
    <property type="project" value="TreeGrafter"/>
</dbReference>
<dbReference type="RefSeq" id="WP_148817876.1">
    <property type="nucleotide sequence ID" value="NZ_CP043046.1"/>
</dbReference>
<comment type="pathway">
    <text evidence="1 6">Carbohydrate biosynthesis; dTDP-L-rhamnose biosynthesis.</text>
</comment>
<dbReference type="PANTHER" id="PTHR10491:SF4">
    <property type="entry name" value="METHIONINE ADENOSYLTRANSFERASE 2 SUBUNIT BETA"/>
    <property type="match status" value="1"/>
</dbReference>
<dbReference type="NCBIfam" id="TIGR01214">
    <property type="entry name" value="rmlD"/>
    <property type="match status" value="1"/>
</dbReference>
<dbReference type="PANTHER" id="PTHR10491">
    <property type="entry name" value="DTDP-4-DEHYDRORHAMNOSE REDUCTASE"/>
    <property type="match status" value="1"/>
</dbReference>
<dbReference type="Gene3D" id="3.40.50.720">
    <property type="entry name" value="NAD(P)-binding Rossmann-like Domain"/>
    <property type="match status" value="1"/>
</dbReference>
<dbReference type="GO" id="GO:0019305">
    <property type="term" value="P:dTDP-rhamnose biosynthetic process"/>
    <property type="evidence" value="ECO:0007669"/>
    <property type="project" value="UniProtKB-UniPathway"/>
</dbReference>
<evidence type="ECO:0000313" key="9">
    <source>
        <dbReference type="Proteomes" id="UP000325161"/>
    </source>
</evidence>
<evidence type="ECO:0000256" key="2">
    <source>
        <dbReference type="ARBA" id="ARBA00010944"/>
    </source>
</evidence>
<keyword evidence="9" id="KW-1185">Reference proteome</keyword>
<dbReference type="InterPro" id="IPR005913">
    <property type="entry name" value="dTDP_dehydrorham_reduct"/>
</dbReference>
<sequence length="298" mass="31892">MSRILLLGKNGQVGTELSHRLGVLGTVIALGRDEADFTQPNALRDLVREQRPTLIVNAAAYTAVDRAESEATLAQAVNVDSPAALARAACDVNALLVHYSTDYVFNGQKQTPYVEDDATDPQGVYGRTKRDGEDAIRASGARHLILRTSWVYAAHGNNFVRTMLRLARERDTLRVVADQIGAPTGAACIADVTVQCLTRMMNGVVDAAASSGTYHLTATGSTSWHGLAAAVVEQARTTLGADALAVRDVLPITTAEYPLPAARPANSCLCCDKLKTHFGVCLPAWQDGVQQVVQQLLR</sequence>
<comment type="similarity">
    <text evidence="2 6">Belongs to the dTDP-4-dehydrorhamnose reductase family.</text>
</comment>
<evidence type="ECO:0000256" key="5">
    <source>
        <dbReference type="ARBA" id="ARBA00048200"/>
    </source>
</evidence>
<dbReference type="InterPro" id="IPR029903">
    <property type="entry name" value="RmlD-like-bd"/>
</dbReference>
<evidence type="ECO:0000259" key="7">
    <source>
        <dbReference type="Pfam" id="PF04321"/>
    </source>
</evidence>
<dbReference type="AlphaFoldDB" id="A0A5C0B291"/>
<accession>A0A5C0B291</accession>
<dbReference type="GO" id="GO:0008831">
    <property type="term" value="F:dTDP-4-dehydrorhamnose reductase activity"/>
    <property type="evidence" value="ECO:0007669"/>
    <property type="project" value="UniProtKB-EC"/>
</dbReference>
<evidence type="ECO:0000256" key="6">
    <source>
        <dbReference type="RuleBase" id="RU364082"/>
    </source>
</evidence>
<proteinExistence type="inferred from homology"/>
<keyword evidence="6 8" id="KW-0560">Oxidoreductase</keyword>
<keyword evidence="6" id="KW-0521">NADP</keyword>
<dbReference type="NCBIfam" id="NF007440">
    <property type="entry name" value="PRK09987.1"/>
    <property type="match status" value="1"/>
</dbReference>
<protein>
    <recommendedName>
        <fullName evidence="4 6">dTDP-4-dehydrorhamnose reductase</fullName>
        <ecNumber evidence="3 6">1.1.1.133</ecNumber>
    </recommendedName>
</protein>
<feature type="domain" description="RmlD-like substrate binding" evidence="7">
    <location>
        <begin position="3"/>
        <end position="296"/>
    </location>
</feature>
<dbReference type="EC" id="1.1.1.133" evidence="3 6"/>
<dbReference type="SUPFAM" id="SSF51735">
    <property type="entry name" value="NAD(P)-binding Rossmann-fold domains"/>
    <property type="match status" value="1"/>
</dbReference>
<evidence type="ECO:0000313" key="8">
    <source>
        <dbReference type="EMBL" id="QEI08405.1"/>
    </source>
</evidence>
<evidence type="ECO:0000256" key="4">
    <source>
        <dbReference type="ARBA" id="ARBA00017099"/>
    </source>
</evidence>
<name>A0A5C0B291_9BURK</name>
<dbReference type="Gene3D" id="3.90.25.10">
    <property type="entry name" value="UDP-galactose 4-epimerase, domain 1"/>
    <property type="match status" value="1"/>
</dbReference>
<comment type="function">
    <text evidence="6">Catalyzes the reduction of dTDP-6-deoxy-L-lyxo-4-hexulose to yield dTDP-L-rhamnose.</text>
</comment>
<reference evidence="8 9" key="1">
    <citation type="submission" date="2019-08" db="EMBL/GenBank/DDBJ databases">
        <title>Amphibian skin-associated Pigmentiphaga: genome sequence and occurrence across geography and hosts.</title>
        <authorList>
            <person name="Bletz M.C."/>
            <person name="Bunk B."/>
            <person name="Sproeer C."/>
            <person name="Biwer P."/>
            <person name="Reiter S."/>
            <person name="Rabemananjara F.C.E."/>
            <person name="Schulz S."/>
            <person name="Overmann J."/>
            <person name="Vences M."/>
        </authorList>
    </citation>
    <scope>NUCLEOTIDE SEQUENCE [LARGE SCALE GENOMIC DNA]</scope>
    <source>
        <strain evidence="8 9">Mada1488</strain>
    </source>
</reference>
<dbReference type="KEGG" id="pacr:FXN63_23130"/>
<evidence type="ECO:0000256" key="1">
    <source>
        <dbReference type="ARBA" id="ARBA00004781"/>
    </source>
</evidence>
<gene>
    <name evidence="8" type="primary">rfbD</name>
    <name evidence="8" type="ORF">FXN63_23130</name>
</gene>
<organism evidence="8 9">
    <name type="scientific">Pigmentiphaga aceris</name>
    <dbReference type="NCBI Taxonomy" id="1940612"/>
    <lineage>
        <taxon>Bacteria</taxon>
        <taxon>Pseudomonadati</taxon>
        <taxon>Pseudomonadota</taxon>
        <taxon>Betaproteobacteria</taxon>
        <taxon>Burkholderiales</taxon>
        <taxon>Alcaligenaceae</taxon>
        <taxon>Pigmentiphaga</taxon>
    </lineage>
</organism>
<dbReference type="OrthoDB" id="9803892at2"/>
<dbReference type="Pfam" id="PF04321">
    <property type="entry name" value="RmlD_sub_bind"/>
    <property type="match status" value="1"/>
</dbReference>